<reference evidence="3" key="1">
    <citation type="submission" date="2009-10" db="EMBL/GenBank/DDBJ databases">
        <title>The genome sequence of Streptomyces sviceus strain ATCC 29083.</title>
        <authorList>
            <consortium name="The Broad Institute Genome Sequencing Platform"/>
            <consortium name="Broad Institute Microbial Sequencing Center"/>
            <person name="Fischbach M."/>
            <person name="Godfrey P."/>
            <person name="Ward D."/>
            <person name="Young S."/>
            <person name="Zeng Q."/>
            <person name="Koehrsen M."/>
            <person name="Alvarado L."/>
            <person name="Berlin A.M."/>
            <person name="Bochicchio J."/>
            <person name="Borenstein D."/>
            <person name="Chapman S.B."/>
            <person name="Chen Z."/>
            <person name="Engels R."/>
            <person name="Freedman E."/>
            <person name="Gellesch M."/>
            <person name="Goldberg J."/>
            <person name="Griggs A."/>
            <person name="Gujja S."/>
            <person name="Heilman E.R."/>
            <person name="Heiman D.I."/>
            <person name="Hepburn T.A."/>
            <person name="Howarth C."/>
            <person name="Jen D."/>
            <person name="Larson L."/>
            <person name="Lewis B."/>
            <person name="Mehta T."/>
            <person name="Park D."/>
            <person name="Pearson M."/>
            <person name="Richards J."/>
            <person name="Roberts A."/>
            <person name="Saif S."/>
            <person name="Shea T.D."/>
            <person name="Shenoy N."/>
            <person name="Sisk P."/>
            <person name="Stolte C."/>
            <person name="Sykes S.N."/>
            <person name="Thomson T."/>
            <person name="Walk T."/>
            <person name="White J."/>
            <person name="Yandava C."/>
            <person name="Straight P."/>
            <person name="Clardy J."/>
            <person name="Hung D."/>
            <person name="Kolter R."/>
            <person name="Mekalanos J."/>
            <person name="Walker S."/>
            <person name="Walsh C.T."/>
            <person name="Wieland-Brown L.C."/>
            <person name="Haas B."/>
            <person name="Nusbaum C."/>
            <person name="Birren B."/>
        </authorList>
    </citation>
    <scope>NUCLEOTIDE SEQUENCE [LARGE SCALE GENOMIC DNA]</scope>
    <source>
        <strain evidence="3">ATCC 29083</strain>
    </source>
</reference>
<dbReference type="EMBL" id="CM000951">
    <property type="protein sequence ID" value="EFH28786.1"/>
    <property type="molecule type" value="Genomic_DNA"/>
</dbReference>
<dbReference type="GO" id="GO:0003824">
    <property type="term" value="F:catalytic activity"/>
    <property type="evidence" value="ECO:0007669"/>
    <property type="project" value="UniProtKB-ARBA"/>
</dbReference>
<proteinExistence type="predicted"/>
<dbReference type="SUPFAM" id="SSF53474">
    <property type="entry name" value="alpha/beta-Hydrolases"/>
    <property type="match status" value="1"/>
</dbReference>
<dbReference type="AlphaFoldDB" id="D6XBH6"/>
<dbReference type="HOGENOM" id="CLU_046855_0_0_11"/>
<dbReference type="Gene3D" id="3.40.50.1820">
    <property type="entry name" value="alpha/beta hydrolase"/>
    <property type="match status" value="1"/>
</dbReference>
<dbReference type="InterPro" id="IPR000073">
    <property type="entry name" value="AB_hydrolase_1"/>
</dbReference>
<dbReference type="eggNOG" id="COG1073">
    <property type="taxonomic scope" value="Bacteria"/>
</dbReference>
<evidence type="ECO:0000313" key="3">
    <source>
        <dbReference type="EMBL" id="EFH28786.1"/>
    </source>
</evidence>
<feature type="region of interest" description="Disordered" evidence="1">
    <location>
        <begin position="397"/>
        <end position="424"/>
    </location>
</feature>
<evidence type="ECO:0000256" key="1">
    <source>
        <dbReference type="SAM" id="MobiDB-lite"/>
    </source>
</evidence>
<keyword evidence="4" id="KW-1185">Reference proteome</keyword>
<feature type="domain" description="AB hydrolase-1" evidence="2">
    <location>
        <begin position="89"/>
        <end position="378"/>
    </location>
</feature>
<protein>
    <recommendedName>
        <fullName evidence="2">AB hydrolase-1 domain-containing protein</fullName>
    </recommendedName>
</protein>
<dbReference type="RefSeq" id="WP_007383860.1">
    <property type="nucleotide sequence ID" value="NZ_CM000951.1"/>
</dbReference>
<evidence type="ECO:0000313" key="4">
    <source>
        <dbReference type="Proteomes" id="UP000002785"/>
    </source>
</evidence>
<name>D6XBH6_STRX2</name>
<sequence>MLTLTAVPAAAATTDTTTHVDGQLPSGATYMMDVPANWNGTVLLFSHGYNAGPANPAQDAPDAATKPLLLQQGYALIGSSYASTGWAVTDAVPDQMATLKAFTARFGQASRTLAWGRSYGGLVTTAIAERHPDEIDGSLSMCGLVHGGVANWNNTLDPVFALKTLLGSDVPLVNLPTQQAATDAANTLTTTVDSAQTTPEGRARIALAAALHNIPVWNAPTQTRPAANDWDTQQANQYDAVKGLLKIAAFNRRQEAETRAGGNMSWNTGIDYARLLEKSSVRKEVTELYKKAGLSLTKDLAALNRAPRIKADQNAVTWMSSTSSFTGRLTKPQLSIHTIGDPLVPVQTESALRRAATAAGSASLLRQAYVDNAGHCSFSTAEQLAALHTLEDRVTTGSWQGTDPASLNARATAADPTTPARYVRYHPTPYLRPYDLAHPDDRR</sequence>
<dbReference type="InterPro" id="IPR029058">
    <property type="entry name" value="AB_hydrolase_fold"/>
</dbReference>
<gene>
    <name evidence="3" type="ORF">SSEG_11031</name>
</gene>
<accession>D6XBH6</accession>
<dbReference type="Proteomes" id="UP000002785">
    <property type="component" value="Chromosome"/>
</dbReference>
<dbReference type="Pfam" id="PF00561">
    <property type="entry name" value="Abhydrolase_1"/>
    <property type="match status" value="1"/>
</dbReference>
<evidence type="ECO:0000259" key="2">
    <source>
        <dbReference type="Pfam" id="PF00561"/>
    </source>
</evidence>
<organism evidence="3 4">
    <name type="scientific">Streptomyces sviceus (strain ATCC 29083 / DSM 924 / JCM 4929 / NBRC 13980 / NCIMB 11184 / NRRL 5439 / UC 5370)</name>
    <dbReference type="NCBI Taxonomy" id="463191"/>
    <lineage>
        <taxon>Bacteria</taxon>
        <taxon>Bacillati</taxon>
        <taxon>Actinomycetota</taxon>
        <taxon>Actinomycetes</taxon>
        <taxon>Kitasatosporales</taxon>
        <taxon>Streptomycetaceae</taxon>
        <taxon>Streptomyces</taxon>
    </lineage>
</organism>
<feature type="compositionally biased region" description="Low complexity" evidence="1">
    <location>
        <begin position="409"/>
        <end position="421"/>
    </location>
</feature>